<feature type="region of interest" description="Disordered" evidence="1">
    <location>
        <begin position="116"/>
        <end position="157"/>
    </location>
</feature>
<evidence type="ECO:0000313" key="3">
    <source>
        <dbReference type="EMBL" id="RRG17837.1"/>
    </source>
</evidence>
<evidence type="ECO:0008006" key="5">
    <source>
        <dbReference type="Google" id="ProtNLM"/>
    </source>
</evidence>
<feature type="signal peptide" evidence="2">
    <location>
        <begin position="1"/>
        <end position="28"/>
    </location>
</feature>
<accession>A0A3P2RAQ5</accession>
<reference evidence="3 4" key="1">
    <citation type="submission" date="2018-10" db="EMBL/GenBank/DDBJ databases">
        <title>Draft genome sequence of Weissella viridescens UCO-SMC3.</title>
        <authorList>
            <person name="Garcia-Cancino A."/>
            <person name="Espinoza-Monje M."/>
            <person name="Albarracin L."/>
            <person name="Garcia-Castillo V."/>
            <person name="Campos-Martin J."/>
            <person name="Nakano Y."/>
            <person name="Guitierrez-Zamorano C."/>
            <person name="Ikeda-Ohtsubo W."/>
            <person name="Morita H."/>
            <person name="Kitazawa H."/>
            <person name="Villena J."/>
        </authorList>
    </citation>
    <scope>NUCLEOTIDE SEQUENCE [LARGE SCALE GENOMIC DNA]</scope>
    <source>
        <strain evidence="3 4">UCO-SMC3</strain>
    </source>
</reference>
<dbReference type="Proteomes" id="UP000275836">
    <property type="component" value="Unassembled WGS sequence"/>
</dbReference>
<evidence type="ECO:0000256" key="2">
    <source>
        <dbReference type="SAM" id="SignalP"/>
    </source>
</evidence>
<proteinExistence type="predicted"/>
<feature type="compositionally biased region" description="Low complexity" evidence="1">
    <location>
        <begin position="129"/>
        <end position="142"/>
    </location>
</feature>
<name>A0A3P2RAQ5_WEIVI</name>
<organism evidence="3 4">
    <name type="scientific">Weissella viridescens</name>
    <name type="common">Lactobacillus viridescens</name>
    <dbReference type="NCBI Taxonomy" id="1629"/>
    <lineage>
        <taxon>Bacteria</taxon>
        <taxon>Bacillati</taxon>
        <taxon>Bacillota</taxon>
        <taxon>Bacilli</taxon>
        <taxon>Lactobacillales</taxon>
        <taxon>Lactobacillaceae</taxon>
        <taxon>Weissella</taxon>
    </lineage>
</organism>
<evidence type="ECO:0000256" key="1">
    <source>
        <dbReference type="SAM" id="MobiDB-lite"/>
    </source>
</evidence>
<gene>
    <name evidence="3" type="ORF">D3P96_05410</name>
</gene>
<feature type="compositionally biased region" description="Polar residues" evidence="1">
    <location>
        <begin position="148"/>
        <end position="157"/>
    </location>
</feature>
<evidence type="ECO:0000313" key="4">
    <source>
        <dbReference type="Proteomes" id="UP000275836"/>
    </source>
</evidence>
<dbReference type="AlphaFoldDB" id="A0A3P2RAQ5"/>
<keyword evidence="2" id="KW-0732">Signal</keyword>
<protein>
    <recommendedName>
        <fullName evidence="5">Lactococcin 972 family bacteriocin</fullName>
    </recommendedName>
</protein>
<sequence length="157" mass="16683">MDSDMKKLLLATTVLGGMLALGTVQASAATIDINDSTPGVQSLYFDKDNNLAGASSKNLFERASACGSADIAKNKTPQLAGAVNYANGRWVYYTDHNNYLNGYKWGHSNYTQRKLSHSSSARVGGTLRSASARAEQQSQAVAKAKGSFTPSIDNGSR</sequence>
<dbReference type="EMBL" id="RHGY01000005">
    <property type="protein sequence ID" value="RRG17837.1"/>
    <property type="molecule type" value="Genomic_DNA"/>
</dbReference>
<feature type="chain" id="PRO_5018319183" description="Lactococcin 972 family bacteriocin" evidence="2">
    <location>
        <begin position="29"/>
        <end position="157"/>
    </location>
</feature>
<comment type="caution">
    <text evidence="3">The sequence shown here is derived from an EMBL/GenBank/DDBJ whole genome shotgun (WGS) entry which is preliminary data.</text>
</comment>